<evidence type="ECO:0000313" key="3">
    <source>
        <dbReference type="Proteomes" id="UP000202440"/>
    </source>
</evidence>
<dbReference type="Proteomes" id="UP000202440">
    <property type="component" value="Chromosome"/>
</dbReference>
<organism evidence="2 3">
    <name type="scientific">Bacterioplanes sanyensis</name>
    <dbReference type="NCBI Taxonomy" id="1249553"/>
    <lineage>
        <taxon>Bacteria</taxon>
        <taxon>Pseudomonadati</taxon>
        <taxon>Pseudomonadota</taxon>
        <taxon>Gammaproteobacteria</taxon>
        <taxon>Oceanospirillales</taxon>
        <taxon>Oceanospirillaceae</taxon>
        <taxon>Bacterioplanes</taxon>
    </lineage>
</organism>
<keyword evidence="3" id="KW-1185">Reference proteome</keyword>
<sequence length="209" mass="22943">MEWSKTLLATAVMVSAVPTQAQVRDCTGEMAAAADAVANFRMAERERNHYLQELTDLWDEMDAINAELATATDEQYRTELRRRLSDIETLMPIVNQDRSYAQQDLEHYRQIKDAANRVSMECQVERHNDLQNQGSSGDIEPDDHPGPPDDNGSGFEGGGSSGPDGSSGGGRVCLATTTLTITIDPCANTSQPSCPYTETETHCVLWSDD</sequence>
<evidence type="ECO:0000256" key="1">
    <source>
        <dbReference type="SAM" id="MobiDB-lite"/>
    </source>
</evidence>
<dbReference type="AlphaFoldDB" id="A0A222FNV6"/>
<dbReference type="RefSeq" id="WP_094061626.1">
    <property type="nucleotide sequence ID" value="NZ_CP022530.1"/>
</dbReference>
<name>A0A222FNV6_9GAMM</name>
<gene>
    <name evidence="2" type="ORF">CHH28_18035</name>
</gene>
<feature type="region of interest" description="Disordered" evidence="1">
    <location>
        <begin position="130"/>
        <end position="171"/>
    </location>
</feature>
<protein>
    <submittedName>
        <fullName evidence="2">Uncharacterized protein</fullName>
    </submittedName>
</protein>
<proteinExistence type="predicted"/>
<dbReference type="EMBL" id="CP022530">
    <property type="protein sequence ID" value="ASP40459.1"/>
    <property type="molecule type" value="Genomic_DNA"/>
</dbReference>
<reference evidence="2 3" key="1">
    <citation type="submission" date="2017-07" db="EMBL/GenBank/DDBJ databases">
        <title>Annotated genome sequence of Bacterioplanes sanyensis isolated from Red Sea.</title>
        <authorList>
            <person name="Rehman Z.U."/>
        </authorList>
    </citation>
    <scope>NUCLEOTIDE SEQUENCE [LARGE SCALE GENOMIC DNA]</scope>
    <source>
        <strain evidence="2 3">NV9</strain>
    </source>
</reference>
<evidence type="ECO:0000313" key="2">
    <source>
        <dbReference type="EMBL" id="ASP40459.1"/>
    </source>
</evidence>
<dbReference type="KEGG" id="bsan:CHH28_18035"/>
<feature type="compositionally biased region" description="Gly residues" evidence="1">
    <location>
        <begin position="154"/>
        <end position="171"/>
    </location>
</feature>
<accession>A0A222FNV6</accession>